<reference evidence="4" key="1">
    <citation type="submission" date="2022-07" db="EMBL/GenBank/DDBJ databases">
        <authorList>
            <person name="Xamxidin M."/>
        </authorList>
    </citation>
    <scope>NUCLEOTIDE SEQUENCE</scope>
    <source>
        <strain evidence="4">YS8-69</strain>
    </source>
</reference>
<name>A0ABT1XGZ4_9BURK</name>
<evidence type="ECO:0000313" key="4">
    <source>
        <dbReference type="EMBL" id="MCR2746560.1"/>
    </source>
</evidence>
<feature type="chain" id="PRO_5046625275" evidence="2">
    <location>
        <begin position="30"/>
        <end position="491"/>
    </location>
</feature>
<comment type="caution">
    <text evidence="4">The sequence shown here is derived from an EMBL/GenBank/DDBJ whole genome shotgun (WGS) entry which is preliminary data.</text>
</comment>
<feature type="domain" description="FecR protein" evidence="3">
    <location>
        <begin position="85"/>
        <end position="174"/>
    </location>
</feature>
<feature type="domain" description="FecR protein" evidence="3">
    <location>
        <begin position="236"/>
        <end position="332"/>
    </location>
</feature>
<evidence type="ECO:0000256" key="2">
    <source>
        <dbReference type="SAM" id="SignalP"/>
    </source>
</evidence>
<feature type="region of interest" description="Disordered" evidence="1">
    <location>
        <begin position="387"/>
        <end position="421"/>
    </location>
</feature>
<evidence type="ECO:0000259" key="3">
    <source>
        <dbReference type="Pfam" id="PF04773"/>
    </source>
</evidence>
<organism evidence="4 5">
    <name type="scientific">Limnobacter parvus</name>
    <dbReference type="NCBI Taxonomy" id="2939690"/>
    <lineage>
        <taxon>Bacteria</taxon>
        <taxon>Pseudomonadati</taxon>
        <taxon>Pseudomonadota</taxon>
        <taxon>Betaproteobacteria</taxon>
        <taxon>Burkholderiales</taxon>
        <taxon>Burkholderiaceae</taxon>
        <taxon>Limnobacter</taxon>
    </lineage>
</organism>
<keyword evidence="5" id="KW-1185">Reference proteome</keyword>
<accession>A0ABT1XGZ4</accession>
<feature type="signal peptide" evidence="2">
    <location>
        <begin position="1"/>
        <end position="29"/>
    </location>
</feature>
<dbReference type="PANTHER" id="PTHR38731:SF1">
    <property type="entry name" value="FECR PROTEIN DOMAIN-CONTAINING PROTEIN"/>
    <property type="match status" value="1"/>
</dbReference>
<feature type="compositionally biased region" description="Polar residues" evidence="1">
    <location>
        <begin position="398"/>
        <end position="410"/>
    </location>
</feature>
<evidence type="ECO:0000313" key="5">
    <source>
        <dbReference type="Proteomes" id="UP001165267"/>
    </source>
</evidence>
<dbReference type="Gene3D" id="2.60.120.1440">
    <property type="match status" value="1"/>
</dbReference>
<dbReference type="PANTHER" id="PTHR38731">
    <property type="entry name" value="LIPL45-RELATED LIPOPROTEIN-RELATED"/>
    <property type="match status" value="1"/>
</dbReference>
<dbReference type="Proteomes" id="UP001165267">
    <property type="component" value="Unassembled WGS sequence"/>
</dbReference>
<dbReference type="InterPro" id="IPR006860">
    <property type="entry name" value="FecR"/>
</dbReference>
<evidence type="ECO:0000256" key="1">
    <source>
        <dbReference type="SAM" id="MobiDB-lite"/>
    </source>
</evidence>
<dbReference type="RefSeq" id="WP_257511793.1">
    <property type="nucleotide sequence ID" value="NZ_JANKHG010000017.1"/>
</dbReference>
<gene>
    <name evidence="4" type="ORF">NSP04_07855</name>
</gene>
<sequence>MNKQTSFLQTSGFAAILAFTFFAGSPAIAQNVQARDLLPAAGQTTSQPEKAVVGTIKVVTGLVNLQTAEGKNKFASAGTKLNVGDVINTQAKSTAVLEFVDTTQVALRPSSRFVVENYEYQPELPIADKAEFKLVKGGLRTLTGLIGKRGSADAFTMKSETATIGIRGTDFSARICQGNECTKLARGESDNATATNTSNADVAGRVSQATGGLFAVSAEGKRRALQKASPVFAGETVEVSEGGFAVLSMADSTRLTLPGGSSMQVAAYRYAPASPQTSVASFKLLKGAVRAVTGAIAKADPNNVKFFTETATVGIRGTALDVSCTSPSGGLVVCSGGSNLTVELRDGQIIVTANGVSSTLNAGQSALIPAGNVNIQISNTLPNVLGNVPDSGPLPESTPANFESLSSTPVQSLQQGGSGSAEGSQLFVAVNDGTIVITNANQPPLEVNRGEGAFVQTQTNLPPQLLTSPPDVIVKDVTLSAPPFSAPQCAP</sequence>
<dbReference type="EMBL" id="JANKHG010000017">
    <property type="protein sequence ID" value="MCR2746560.1"/>
    <property type="molecule type" value="Genomic_DNA"/>
</dbReference>
<feature type="compositionally biased region" description="Low complexity" evidence="1">
    <location>
        <begin position="411"/>
        <end position="421"/>
    </location>
</feature>
<keyword evidence="2" id="KW-0732">Signal</keyword>
<protein>
    <submittedName>
        <fullName evidence="4">FecR domain-containing protein</fullName>
    </submittedName>
</protein>
<proteinExistence type="predicted"/>
<dbReference type="Pfam" id="PF04773">
    <property type="entry name" value="FecR"/>
    <property type="match status" value="2"/>
</dbReference>